<sequence length="629" mass="70228">MSGTNKETQAIYFGVAAIAAAGLLYFAYSQSTEPSTETKILLSGDDDIVSKRSQETSKTSNIKTPAESATGESNMDDKALHAAIEELDKKGKAYFKNKQFLQAAKAFTEALDLIETQADRSNTTQTSSLNRQIITLFNNRSAMYEKGSVPELALEDCSKILEVYDMTHTKARTRKLRLLESSNMFYPALVEVCALQLLFMQKHRDTLRMGLPPSTQPPVPQSKLEELITKILPGQMDSYAKIAEEKKKEMLPSDYTLLQLLKSYTGYNSWMAQAAKDGSVQQLVKELESLPQSEEATAIADRASKLMKIGRRHVYDGKYSNARETLLAAYMLVEGKIEVQNVMSSDDYARLLEWTGMVMHWTYELEGASKCYQECSDLEPLNSEIVVKQAGVAMDGGNQDEALKLFEKALSIDSEAADALLHRANLRMLQANLVEAEKDLERCLEIRPNHVLAHLRLAAVLTSKNDPAGAKRHLKKAETIDPKSSEVQSYRGELLFTQNEFAEAKEQFEKAMKLEPKNPTPYVNAALAELNTPPQPGMQMEMAQEACRLLEKAIEADPQFQAAYVQLGQLKLGMATDLDSARAVIKLYDQGLTYCRTKDEMKDLCSMKLLTQAQVDAATMLKMETFSMQ</sequence>
<dbReference type="GO" id="GO:0030943">
    <property type="term" value="F:mitochondrion targeting sequence binding"/>
    <property type="evidence" value="ECO:0007669"/>
    <property type="project" value="TreeGrafter"/>
</dbReference>
<evidence type="ECO:0000256" key="8">
    <source>
        <dbReference type="ARBA" id="ARBA00023136"/>
    </source>
</evidence>
<comment type="caution">
    <text evidence="14">The sequence shown here is derived from an EMBL/GenBank/DDBJ whole genome shotgun (WGS) entry which is preliminary data.</text>
</comment>
<feature type="transmembrane region" description="Helical" evidence="12">
    <location>
        <begin position="10"/>
        <end position="28"/>
    </location>
</feature>
<dbReference type="PANTHER" id="PTHR46208">
    <property type="entry name" value="MITOCHONDRIAL IMPORT RECEPTOR SUBUNIT TOM70"/>
    <property type="match status" value="1"/>
</dbReference>
<dbReference type="PANTHER" id="PTHR46208:SF1">
    <property type="entry name" value="MITOCHONDRIAL IMPORT RECEPTOR SUBUNIT TOM70"/>
    <property type="match status" value="1"/>
</dbReference>
<keyword evidence="15" id="KW-1185">Reference proteome</keyword>
<evidence type="ECO:0000256" key="7">
    <source>
        <dbReference type="ARBA" id="ARBA00023128"/>
    </source>
</evidence>
<dbReference type="InterPro" id="IPR011990">
    <property type="entry name" value="TPR-like_helical_dom_sf"/>
</dbReference>
<gene>
    <name evidence="14" type="ORF">CYCCA115_LOCUS14356</name>
</gene>
<evidence type="ECO:0000256" key="12">
    <source>
        <dbReference type="SAM" id="Phobius"/>
    </source>
</evidence>
<keyword evidence="5 10" id="KW-0802">TPR repeat</keyword>
<dbReference type="Proteomes" id="UP001295423">
    <property type="component" value="Unassembled WGS sequence"/>
</dbReference>
<dbReference type="InterPro" id="IPR018704">
    <property type="entry name" value="SecYEG/CpoB_TPR"/>
</dbReference>
<evidence type="ECO:0000256" key="9">
    <source>
        <dbReference type="ARBA" id="ARBA00038030"/>
    </source>
</evidence>
<keyword evidence="7" id="KW-0496">Mitochondrion</keyword>
<proteinExistence type="inferred from homology"/>
<dbReference type="InterPro" id="IPR019734">
    <property type="entry name" value="TPR_rpt"/>
</dbReference>
<evidence type="ECO:0000313" key="14">
    <source>
        <dbReference type="EMBL" id="CAJ1953754.1"/>
    </source>
</evidence>
<dbReference type="EMBL" id="CAKOGP040001836">
    <property type="protein sequence ID" value="CAJ1953754.1"/>
    <property type="molecule type" value="Genomic_DNA"/>
</dbReference>
<keyword evidence="6 12" id="KW-1133">Transmembrane helix</keyword>
<feature type="region of interest" description="Disordered" evidence="11">
    <location>
        <begin position="52"/>
        <end position="75"/>
    </location>
</feature>
<feature type="domain" description="Ancillary SecYEG translocon subunit/Cell division coordinator CpoB TPR" evidence="13">
    <location>
        <begin position="359"/>
        <end position="531"/>
    </location>
</feature>
<evidence type="ECO:0000256" key="2">
    <source>
        <dbReference type="ARBA" id="ARBA00022692"/>
    </source>
</evidence>
<feature type="repeat" description="TPR" evidence="10">
    <location>
        <begin position="485"/>
        <end position="518"/>
    </location>
</feature>
<name>A0AAD2FUC0_9STRA</name>
<evidence type="ECO:0000256" key="3">
    <source>
        <dbReference type="ARBA" id="ARBA00022737"/>
    </source>
</evidence>
<evidence type="ECO:0000256" key="6">
    <source>
        <dbReference type="ARBA" id="ARBA00022989"/>
    </source>
</evidence>
<evidence type="ECO:0000313" key="15">
    <source>
        <dbReference type="Proteomes" id="UP001295423"/>
    </source>
</evidence>
<comment type="similarity">
    <text evidence="9">Belongs to the Tom70 family.</text>
</comment>
<dbReference type="SUPFAM" id="SSF48452">
    <property type="entry name" value="TPR-like"/>
    <property type="match status" value="2"/>
</dbReference>
<dbReference type="GO" id="GO:0008320">
    <property type="term" value="F:protein transmembrane transporter activity"/>
    <property type="evidence" value="ECO:0007669"/>
    <property type="project" value="TreeGrafter"/>
</dbReference>
<keyword evidence="3" id="KW-0677">Repeat</keyword>
<feature type="repeat" description="TPR" evidence="10">
    <location>
        <begin position="383"/>
        <end position="416"/>
    </location>
</feature>
<feature type="repeat" description="TPR" evidence="10">
    <location>
        <begin position="84"/>
        <end position="117"/>
    </location>
</feature>
<dbReference type="SMART" id="SM00028">
    <property type="entry name" value="TPR"/>
    <property type="match status" value="6"/>
</dbReference>
<evidence type="ECO:0000256" key="10">
    <source>
        <dbReference type="PROSITE-ProRule" id="PRU00339"/>
    </source>
</evidence>
<evidence type="ECO:0000259" key="13">
    <source>
        <dbReference type="Pfam" id="PF09976"/>
    </source>
</evidence>
<dbReference type="AlphaFoldDB" id="A0AAD2FUC0"/>
<dbReference type="PROSITE" id="PS50005">
    <property type="entry name" value="TPR"/>
    <property type="match status" value="3"/>
</dbReference>
<protein>
    <recommendedName>
        <fullName evidence="13">Ancillary SecYEG translocon subunit/Cell division coordinator CpoB TPR domain-containing protein</fullName>
    </recommendedName>
</protein>
<comment type="subcellular location">
    <subcellularLocation>
        <location evidence="1">Mitochondrion outer membrane</location>
        <topology evidence="1">Single-pass membrane protein</topology>
    </subcellularLocation>
</comment>
<evidence type="ECO:0000256" key="11">
    <source>
        <dbReference type="SAM" id="MobiDB-lite"/>
    </source>
</evidence>
<organism evidence="14 15">
    <name type="scientific">Cylindrotheca closterium</name>
    <dbReference type="NCBI Taxonomy" id="2856"/>
    <lineage>
        <taxon>Eukaryota</taxon>
        <taxon>Sar</taxon>
        <taxon>Stramenopiles</taxon>
        <taxon>Ochrophyta</taxon>
        <taxon>Bacillariophyta</taxon>
        <taxon>Bacillariophyceae</taxon>
        <taxon>Bacillariophycidae</taxon>
        <taxon>Bacillariales</taxon>
        <taxon>Bacillariaceae</taxon>
        <taxon>Cylindrotheca</taxon>
    </lineage>
</organism>
<evidence type="ECO:0000256" key="4">
    <source>
        <dbReference type="ARBA" id="ARBA00022787"/>
    </source>
</evidence>
<evidence type="ECO:0000256" key="1">
    <source>
        <dbReference type="ARBA" id="ARBA00004572"/>
    </source>
</evidence>
<dbReference type="GO" id="GO:0030150">
    <property type="term" value="P:protein import into mitochondrial matrix"/>
    <property type="evidence" value="ECO:0007669"/>
    <property type="project" value="TreeGrafter"/>
</dbReference>
<dbReference type="GO" id="GO:0005741">
    <property type="term" value="C:mitochondrial outer membrane"/>
    <property type="evidence" value="ECO:0007669"/>
    <property type="project" value="UniProtKB-SubCell"/>
</dbReference>
<dbReference type="Gene3D" id="1.25.40.10">
    <property type="entry name" value="Tetratricopeptide repeat domain"/>
    <property type="match status" value="2"/>
</dbReference>
<evidence type="ECO:0000256" key="5">
    <source>
        <dbReference type="ARBA" id="ARBA00022803"/>
    </source>
</evidence>
<dbReference type="Pfam" id="PF09976">
    <property type="entry name" value="TPR_21"/>
    <property type="match status" value="1"/>
</dbReference>
<keyword evidence="4" id="KW-1000">Mitochondrion outer membrane</keyword>
<dbReference type="GO" id="GO:0045039">
    <property type="term" value="P:protein insertion into mitochondrial inner membrane"/>
    <property type="evidence" value="ECO:0007669"/>
    <property type="project" value="TreeGrafter"/>
</dbReference>
<accession>A0AAD2FUC0</accession>
<reference evidence="14" key="1">
    <citation type="submission" date="2023-08" db="EMBL/GenBank/DDBJ databases">
        <authorList>
            <person name="Audoor S."/>
            <person name="Bilcke G."/>
        </authorList>
    </citation>
    <scope>NUCLEOTIDE SEQUENCE</scope>
</reference>
<keyword evidence="8 12" id="KW-0472">Membrane</keyword>
<keyword evidence="2 12" id="KW-0812">Transmembrane</keyword>